<name>A0AAW4VVM0_9FIRM</name>
<dbReference type="InterPro" id="IPR022025">
    <property type="entry name" value="Amidoligase_2"/>
</dbReference>
<comment type="caution">
    <text evidence="1">The sequence shown here is derived from an EMBL/GenBank/DDBJ whole genome shotgun (WGS) entry which is preliminary data.</text>
</comment>
<reference evidence="1 2" key="1">
    <citation type="submission" date="2021-10" db="EMBL/GenBank/DDBJ databases">
        <title>Anaerobic single-cell dispensing facilitates the cultivation of human gut bacteria.</title>
        <authorList>
            <person name="Afrizal A."/>
        </authorList>
    </citation>
    <scope>NUCLEOTIDE SEQUENCE [LARGE SCALE GENOMIC DNA]</scope>
    <source>
        <strain evidence="1 2">CLA-AA-H270</strain>
    </source>
</reference>
<dbReference type="Proteomes" id="UP001298753">
    <property type="component" value="Unassembled WGS sequence"/>
</dbReference>
<accession>A0AAW4VVM0</accession>
<dbReference type="Gene3D" id="2.10.110.10">
    <property type="entry name" value="Cysteine Rich Protein"/>
    <property type="match status" value="1"/>
</dbReference>
<sequence>MSETRICANCGAEHSIEDMYQVEGDWLCEDCADRLTVICDHCNERIYEENAVEDDTHTLCDHCFDEYYVRCEDCNRIIHRDRAYWDNDDNAYCASCWDEHCEVIHEYSYTPDLVFHGKGLRHFGVELEIDDGGMVNSNAQKLLDIANKDAENLYIKTDGSLDEGLELVTHPMTLEYHLTEMPWAEVLRKAQSMGYLSHAAGTCGLHVHISRLAFGCTYEQQEAAIARLLYFVEKFWAELLRFSRRTQSQMNRWAARYGIRLTPSEQMNHAKNSCARRYTAVNLTNADTVEIRMFRGTLKLNTLKATLQMVNHLVEVAVSMSDTAVQEMSWFDFLDNITEPELIQYLKERRLYVNEPVNANTEEA</sequence>
<gene>
    <name evidence="1" type="ORF">LKD22_07480</name>
</gene>
<dbReference type="AlphaFoldDB" id="A0AAW4VVM0"/>
<dbReference type="EMBL" id="JAJEPX010000019">
    <property type="protein sequence ID" value="MCC2176967.1"/>
    <property type="molecule type" value="Genomic_DNA"/>
</dbReference>
<dbReference type="Pfam" id="PF12224">
    <property type="entry name" value="Amidoligase_2"/>
    <property type="match status" value="1"/>
</dbReference>
<evidence type="ECO:0000313" key="1">
    <source>
        <dbReference type="EMBL" id="MCC2176967.1"/>
    </source>
</evidence>
<dbReference type="GeneID" id="98660917"/>
<evidence type="ECO:0000313" key="2">
    <source>
        <dbReference type="Proteomes" id="UP001298753"/>
    </source>
</evidence>
<proteinExistence type="predicted"/>
<organism evidence="1 2">
    <name type="scientific">Agathobaculum butyriciproducens</name>
    <dbReference type="NCBI Taxonomy" id="1628085"/>
    <lineage>
        <taxon>Bacteria</taxon>
        <taxon>Bacillati</taxon>
        <taxon>Bacillota</taxon>
        <taxon>Clostridia</taxon>
        <taxon>Eubacteriales</taxon>
        <taxon>Butyricicoccaceae</taxon>
        <taxon>Agathobaculum</taxon>
    </lineage>
</organism>
<dbReference type="RefSeq" id="WP_227600714.1">
    <property type="nucleotide sequence ID" value="NZ_JAJEPX010000019.1"/>
</dbReference>
<protein>
    <submittedName>
        <fullName evidence="1">Amidoligase family protein</fullName>
    </submittedName>
</protein>
<keyword evidence="2" id="KW-1185">Reference proteome</keyword>